<gene>
    <name evidence="18" type="ORF">JL102_04570</name>
</gene>
<dbReference type="Proteomes" id="UP000659388">
    <property type="component" value="Unassembled WGS sequence"/>
</dbReference>
<dbReference type="Pfam" id="PF02563">
    <property type="entry name" value="Poly_export"/>
    <property type="match status" value="1"/>
</dbReference>
<evidence type="ECO:0000256" key="1">
    <source>
        <dbReference type="ARBA" id="ARBA00004571"/>
    </source>
</evidence>
<keyword evidence="5" id="KW-0762">Sugar transport</keyword>
<evidence type="ECO:0000256" key="7">
    <source>
        <dbReference type="ARBA" id="ARBA00022729"/>
    </source>
</evidence>
<keyword evidence="6 15" id="KW-0812">Transmembrane</keyword>
<organism evidence="18 19">
    <name type="scientific">Fulvivirga sediminis</name>
    <dbReference type="NCBI Taxonomy" id="2803949"/>
    <lineage>
        <taxon>Bacteria</taxon>
        <taxon>Pseudomonadati</taxon>
        <taxon>Bacteroidota</taxon>
        <taxon>Cytophagia</taxon>
        <taxon>Cytophagales</taxon>
        <taxon>Fulvivirgaceae</taxon>
        <taxon>Fulvivirga</taxon>
    </lineage>
</organism>
<proteinExistence type="inferred from homology"/>
<dbReference type="Pfam" id="PF22461">
    <property type="entry name" value="SLBB_2"/>
    <property type="match status" value="1"/>
</dbReference>
<feature type="domain" description="SLBB" evidence="17">
    <location>
        <begin position="149"/>
        <end position="228"/>
    </location>
</feature>
<keyword evidence="9" id="KW-0406">Ion transport</keyword>
<keyword evidence="3" id="KW-0813">Transport</keyword>
<keyword evidence="10" id="KW-0626">Porin</keyword>
<dbReference type="PROSITE" id="PS51257">
    <property type="entry name" value="PROKAR_LIPOPROTEIN"/>
    <property type="match status" value="1"/>
</dbReference>
<evidence type="ECO:0000256" key="8">
    <source>
        <dbReference type="ARBA" id="ARBA00023047"/>
    </source>
</evidence>
<comment type="caution">
    <text evidence="18">The sequence shown here is derived from an EMBL/GenBank/DDBJ whole genome shotgun (WGS) entry which is preliminary data.</text>
</comment>
<keyword evidence="19" id="KW-1185">Reference proteome</keyword>
<evidence type="ECO:0000256" key="11">
    <source>
        <dbReference type="ARBA" id="ARBA00023136"/>
    </source>
</evidence>
<keyword evidence="8" id="KW-0625">Polysaccharide transport</keyword>
<feature type="transmembrane region" description="Helical" evidence="15">
    <location>
        <begin position="239"/>
        <end position="261"/>
    </location>
</feature>
<accession>A0A937K0C7</accession>
<keyword evidence="4" id="KW-1134">Transmembrane beta strand</keyword>
<dbReference type="GO" id="GO:0015159">
    <property type="term" value="F:polysaccharide transmembrane transporter activity"/>
    <property type="evidence" value="ECO:0007669"/>
    <property type="project" value="InterPro"/>
</dbReference>
<dbReference type="InterPro" id="IPR003715">
    <property type="entry name" value="Poly_export_N"/>
</dbReference>
<dbReference type="GO" id="GO:0006811">
    <property type="term" value="P:monoatomic ion transport"/>
    <property type="evidence" value="ECO:0007669"/>
    <property type="project" value="UniProtKB-KW"/>
</dbReference>
<keyword evidence="11 15" id="KW-0472">Membrane</keyword>
<dbReference type="RefSeq" id="WP_202243068.1">
    <property type="nucleotide sequence ID" value="NZ_JAESIY010000002.1"/>
</dbReference>
<dbReference type="InterPro" id="IPR054765">
    <property type="entry name" value="SLBB_dom"/>
</dbReference>
<evidence type="ECO:0000256" key="15">
    <source>
        <dbReference type="SAM" id="Phobius"/>
    </source>
</evidence>
<evidence type="ECO:0000256" key="9">
    <source>
        <dbReference type="ARBA" id="ARBA00023065"/>
    </source>
</evidence>
<protein>
    <submittedName>
        <fullName evidence="18">Polysaccharide biosynthesis/export family protein</fullName>
    </submittedName>
</protein>
<dbReference type="PANTHER" id="PTHR33619:SF3">
    <property type="entry name" value="POLYSACCHARIDE EXPORT PROTEIN GFCE-RELATED"/>
    <property type="match status" value="1"/>
</dbReference>
<dbReference type="Gene3D" id="3.10.560.10">
    <property type="entry name" value="Outer membrane lipoprotein wza domain like"/>
    <property type="match status" value="1"/>
</dbReference>
<dbReference type="AlphaFoldDB" id="A0A937K0C7"/>
<keyword evidence="14" id="KW-0449">Lipoprotein</keyword>
<evidence type="ECO:0000256" key="6">
    <source>
        <dbReference type="ARBA" id="ARBA00022692"/>
    </source>
</evidence>
<dbReference type="EMBL" id="JAESIY010000002">
    <property type="protein sequence ID" value="MBL3655392.1"/>
    <property type="molecule type" value="Genomic_DNA"/>
</dbReference>
<feature type="domain" description="Polysaccharide export protein N-terminal" evidence="16">
    <location>
        <begin position="51"/>
        <end position="145"/>
    </location>
</feature>
<evidence type="ECO:0000256" key="12">
    <source>
        <dbReference type="ARBA" id="ARBA00023139"/>
    </source>
</evidence>
<dbReference type="InterPro" id="IPR049712">
    <property type="entry name" value="Poly_export"/>
</dbReference>
<evidence type="ECO:0000256" key="5">
    <source>
        <dbReference type="ARBA" id="ARBA00022597"/>
    </source>
</evidence>
<evidence type="ECO:0000256" key="2">
    <source>
        <dbReference type="ARBA" id="ARBA00009450"/>
    </source>
</evidence>
<keyword evidence="15" id="KW-1133">Transmembrane helix</keyword>
<evidence type="ECO:0000256" key="13">
    <source>
        <dbReference type="ARBA" id="ARBA00023237"/>
    </source>
</evidence>
<comment type="subcellular location">
    <subcellularLocation>
        <location evidence="1">Cell outer membrane</location>
        <topology evidence="1">Multi-pass membrane protein</topology>
    </subcellularLocation>
</comment>
<evidence type="ECO:0000256" key="4">
    <source>
        <dbReference type="ARBA" id="ARBA00022452"/>
    </source>
</evidence>
<dbReference type="GO" id="GO:0015288">
    <property type="term" value="F:porin activity"/>
    <property type="evidence" value="ECO:0007669"/>
    <property type="project" value="UniProtKB-KW"/>
</dbReference>
<keyword evidence="12" id="KW-0564">Palmitate</keyword>
<keyword evidence="13" id="KW-0998">Cell outer membrane</keyword>
<dbReference type="GO" id="GO:0009279">
    <property type="term" value="C:cell outer membrane"/>
    <property type="evidence" value="ECO:0007669"/>
    <property type="project" value="UniProtKB-SubCell"/>
</dbReference>
<sequence length="263" mass="29998">MKRLLFYLSIALLITSCVPNKKLVYLQEKDELKHLDEIPKDSVLRTHQMDVQEYRIQPLDVLYINFESITDEEYDFFSKVNPNMDNIGGNSNINLRGVLVDVNGKIEYPVVGKVGVAGLTVFEAQDKMQTIVNKYLSDAVVRIRLLNFRFTVLGEINGEKVVNSQNTRVTMMEAIGLSGGFTELADRSNVKVIRQKGNTSEIFYIDLLKEDYIESEYFYVQQNDVIIVPPLRQRAFKRYFAQNLGVITSAVSAVLLVVTLLTR</sequence>
<keyword evidence="7" id="KW-0732">Signal</keyword>
<evidence type="ECO:0000259" key="16">
    <source>
        <dbReference type="Pfam" id="PF02563"/>
    </source>
</evidence>
<evidence type="ECO:0000256" key="3">
    <source>
        <dbReference type="ARBA" id="ARBA00022448"/>
    </source>
</evidence>
<evidence type="ECO:0000256" key="10">
    <source>
        <dbReference type="ARBA" id="ARBA00023114"/>
    </source>
</evidence>
<dbReference type="PANTHER" id="PTHR33619">
    <property type="entry name" value="POLYSACCHARIDE EXPORT PROTEIN GFCE-RELATED"/>
    <property type="match status" value="1"/>
</dbReference>
<dbReference type="GO" id="GO:0046930">
    <property type="term" value="C:pore complex"/>
    <property type="evidence" value="ECO:0007669"/>
    <property type="project" value="UniProtKB-KW"/>
</dbReference>
<evidence type="ECO:0000313" key="19">
    <source>
        <dbReference type="Proteomes" id="UP000659388"/>
    </source>
</evidence>
<evidence type="ECO:0000313" key="18">
    <source>
        <dbReference type="EMBL" id="MBL3655392.1"/>
    </source>
</evidence>
<comment type="similarity">
    <text evidence="2">Belongs to the BexD/CtrA/VexA family.</text>
</comment>
<evidence type="ECO:0000256" key="14">
    <source>
        <dbReference type="ARBA" id="ARBA00023288"/>
    </source>
</evidence>
<reference evidence="18" key="1">
    <citation type="submission" date="2021-01" db="EMBL/GenBank/DDBJ databases">
        <title>Fulvivirga kasyanovii gen. nov., sp nov., a novel member of the phylum Bacteroidetes isolated from seawater in a mussel farm.</title>
        <authorList>
            <person name="Zhao L.-H."/>
            <person name="Wang Z.-J."/>
        </authorList>
    </citation>
    <scope>NUCLEOTIDE SEQUENCE</scope>
    <source>
        <strain evidence="18">2943</strain>
    </source>
</reference>
<name>A0A937K0C7_9BACT</name>
<evidence type="ECO:0000259" key="17">
    <source>
        <dbReference type="Pfam" id="PF22461"/>
    </source>
</evidence>
<dbReference type="Gene3D" id="3.30.1950.10">
    <property type="entry name" value="wza like domain"/>
    <property type="match status" value="1"/>
</dbReference>